<gene>
    <name evidence="7" type="ORF">RCZ15_03690</name>
    <name evidence="8" type="ORF">RCZ16_08610</name>
</gene>
<dbReference type="Proteomes" id="UP001208692">
    <property type="component" value="Unassembled WGS sequence"/>
</dbReference>
<feature type="domain" description="NlpC/P60" evidence="6">
    <location>
        <begin position="76"/>
        <end position="201"/>
    </location>
</feature>
<dbReference type="PANTHER" id="PTHR47053">
    <property type="entry name" value="MUREIN DD-ENDOPEPTIDASE MEPH-RELATED"/>
    <property type="match status" value="1"/>
</dbReference>
<dbReference type="EMBL" id="BQKA01000006">
    <property type="protein sequence ID" value="GJM49394.1"/>
    <property type="molecule type" value="Genomic_DNA"/>
</dbReference>
<evidence type="ECO:0000256" key="1">
    <source>
        <dbReference type="ARBA" id="ARBA00007074"/>
    </source>
</evidence>
<proteinExistence type="inferred from homology"/>
<dbReference type="PROSITE" id="PS51935">
    <property type="entry name" value="NLPC_P60"/>
    <property type="match status" value="1"/>
</dbReference>
<dbReference type="InterPro" id="IPR038765">
    <property type="entry name" value="Papain-like_cys_pep_sf"/>
</dbReference>
<evidence type="ECO:0000313" key="10">
    <source>
        <dbReference type="Proteomes" id="UP001208692"/>
    </source>
</evidence>
<evidence type="ECO:0000256" key="5">
    <source>
        <dbReference type="SAM" id="MobiDB-lite"/>
    </source>
</evidence>
<dbReference type="SUPFAM" id="SSF54001">
    <property type="entry name" value="Cysteine proteinases"/>
    <property type="match status" value="1"/>
</dbReference>
<evidence type="ECO:0000313" key="9">
    <source>
        <dbReference type="Proteomes" id="UP001207736"/>
    </source>
</evidence>
<evidence type="ECO:0000256" key="4">
    <source>
        <dbReference type="ARBA" id="ARBA00022807"/>
    </source>
</evidence>
<keyword evidence="2" id="KW-0645">Protease</keyword>
<keyword evidence="10" id="KW-1185">Reference proteome</keyword>
<comment type="similarity">
    <text evidence="1">Belongs to the peptidase C40 family.</text>
</comment>
<evidence type="ECO:0000313" key="7">
    <source>
        <dbReference type="EMBL" id="GJM49394.1"/>
    </source>
</evidence>
<keyword evidence="4" id="KW-0788">Thiol protease</keyword>
<dbReference type="PANTHER" id="PTHR47053:SF1">
    <property type="entry name" value="MUREIN DD-ENDOPEPTIDASE MEPH-RELATED"/>
    <property type="match status" value="1"/>
</dbReference>
<dbReference type="InterPro" id="IPR051202">
    <property type="entry name" value="Peptidase_C40"/>
</dbReference>
<dbReference type="EMBL" id="BQKB01000013">
    <property type="protein sequence ID" value="GJM52544.1"/>
    <property type="molecule type" value="Genomic_DNA"/>
</dbReference>
<dbReference type="Proteomes" id="UP001207736">
    <property type="component" value="Unassembled WGS sequence"/>
</dbReference>
<reference evidence="7 10" key="1">
    <citation type="submission" date="2021-11" db="EMBL/GenBank/DDBJ databases">
        <title>Draft genome sequence of Capnocytophaga sp. strain KC07075 isolated from cat oral cavity.</title>
        <authorList>
            <person name="Suzuki M."/>
            <person name="Imaoka K."/>
            <person name="Kimura M."/>
            <person name="Morikawa S."/>
            <person name="Maeda K."/>
        </authorList>
    </citation>
    <scope>NUCLEOTIDE SEQUENCE</scope>
    <source>
        <strain evidence="7">KC07075</strain>
        <strain evidence="8 10">KC07079</strain>
    </source>
</reference>
<name>A0AAV5APX3_9FLAO</name>
<dbReference type="GO" id="GO:0008234">
    <property type="term" value="F:cysteine-type peptidase activity"/>
    <property type="evidence" value="ECO:0007669"/>
    <property type="project" value="UniProtKB-KW"/>
</dbReference>
<evidence type="ECO:0000313" key="8">
    <source>
        <dbReference type="EMBL" id="GJM52544.1"/>
    </source>
</evidence>
<dbReference type="PROSITE" id="PS51257">
    <property type="entry name" value="PROKAR_LIPOPROTEIN"/>
    <property type="match status" value="1"/>
</dbReference>
<evidence type="ECO:0000259" key="6">
    <source>
        <dbReference type="PROSITE" id="PS51935"/>
    </source>
</evidence>
<dbReference type="AlphaFoldDB" id="A0AAV5APX3"/>
<keyword evidence="3" id="KW-0378">Hydrolase</keyword>
<protein>
    <recommendedName>
        <fullName evidence="6">NlpC/P60 domain-containing protein</fullName>
    </recommendedName>
</protein>
<comment type="caution">
    <text evidence="7">The sequence shown here is derived from an EMBL/GenBank/DDBJ whole genome shotgun (WGS) entry which is preliminary data.</text>
</comment>
<dbReference type="Pfam" id="PF00877">
    <property type="entry name" value="NLPC_P60"/>
    <property type="match status" value="1"/>
</dbReference>
<feature type="compositionally biased region" description="Low complexity" evidence="5">
    <location>
        <begin position="43"/>
        <end position="57"/>
    </location>
</feature>
<evidence type="ECO:0000256" key="2">
    <source>
        <dbReference type="ARBA" id="ARBA00022670"/>
    </source>
</evidence>
<sequence length="201" mass="22296">MRTIILSILIILSFTLTSCAQKYSTRKRSTAIINSPTRTQTAFTQSRTLTSTTSSSKTRNKKIEKKEEEEIISEASSTTQLVIDTALSYLGTPYKYAGTTRKGMDCSGLMYTSFLVADIELNRSSDGIALQGSDIELSEARIGDLLFFKTSRKRAISHVGMIVEVGNSVKFIHSSTTKGVIISDLKEPYWENAFVKAKRIL</sequence>
<accession>A0AAV5APX3</accession>
<dbReference type="GO" id="GO:0006508">
    <property type="term" value="P:proteolysis"/>
    <property type="evidence" value="ECO:0007669"/>
    <property type="project" value="UniProtKB-KW"/>
</dbReference>
<dbReference type="RefSeq" id="WP_264845986.1">
    <property type="nucleotide sequence ID" value="NZ_BPMA01000016.1"/>
</dbReference>
<evidence type="ECO:0000256" key="3">
    <source>
        <dbReference type="ARBA" id="ARBA00022801"/>
    </source>
</evidence>
<dbReference type="InterPro" id="IPR000064">
    <property type="entry name" value="NLP_P60_dom"/>
</dbReference>
<feature type="region of interest" description="Disordered" evidence="5">
    <location>
        <begin position="43"/>
        <end position="62"/>
    </location>
</feature>
<organism evidence="7 9">
    <name type="scientific">Capnocytophaga catalasegens</name>
    <dbReference type="NCBI Taxonomy" id="1004260"/>
    <lineage>
        <taxon>Bacteria</taxon>
        <taxon>Pseudomonadati</taxon>
        <taxon>Bacteroidota</taxon>
        <taxon>Flavobacteriia</taxon>
        <taxon>Flavobacteriales</taxon>
        <taxon>Flavobacteriaceae</taxon>
        <taxon>Capnocytophaga</taxon>
    </lineage>
</organism>
<dbReference type="Gene3D" id="3.90.1720.10">
    <property type="entry name" value="endopeptidase domain like (from Nostoc punctiforme)"/>
    <property type="match status" value="1"/>
</dbReference>